<gene>
    <name evidence="10" type="ORF">BD626DRAFT_476684</name>
</gene>
<dbReference type="OrthoDB" id="5817083at2759"/>
<evidence type="ECO:0000256" key="2">
    <source>
        <dbReference type="ARBA" id="ARBA00022692"/>
    </source>
</evidence>
<dbReference type="GO" id="GO:0008270">
    <property type="term" value="F:zinc ion binding"/>
    <property type="evidence" value="ECO:0007669"/>
    <property type="project" value="UniProtKB-KW"/>
</dbReference>
<feature type="domain" description="RING-CH-type" evidence="9">
    <location>
        <begin position="24"/>
        <end position="98"/>
    </location>
</feature>
<dbReference type="GO" id="GO:0016020">
    <property type="term" value="C:membrane"/>
    <property type="evidence" value="ECO:0007669"/>
    <property type="project" value="UniProtKB-SubCell"/>
</dbReference>
<feature type="compositionally biased region" description="Acidic residues" evidence="8">
    <location>
        <begin position="295"/>
        <end position="310"/>
    </location>
</feature>
<name>A0A550CZK6_9AGAR</name>
<keyword evidence="2" id="KW-0812">Transmembrane</keyword>
<comment type="caution">
    <text evidence="10">The sequence shown here is derived from an EMBL/GenBank/DDBJ whole genome shotgun (WGS) entry which is preliminary data.</text>
</comment>
<evidence type="ECO:0000256" key="7">
    <source>
        <dbReference type="ARBA" id="ARBA00023136"/>
    </source>
</evidence>
<proteinExistence type="predicted"/>
<dbReference type="Proteomes" id="UP000320762">
    <property type="component" value="Unassembled WGS sequence"/>
</dbReference>
<dbReference type="InterPro" id="IPR011016">
    <property type="entry name" value="Znf_RING-CH"/>
</dbReference>
<accession>A0A550CZK6</accession>
<dbReference type="PROSITE" id="PS51292">
    <property type="entry name" value="ZF_RING_CH"/>
    <property type="match status" value="1"/>
</dbReference>
<keyword evidence="6" id="KW-1133">Transmembrane helix</keyword>
<dbReference type="PANTHER" id="PTHR46283">
    <property type="entry name" value="E3 UBIQUITIN-PROTEIN LIGASE MARCH5"/>
    <property type="match status" value="1"/>
</dbReference>
<organism evidence="10 11">
    <name type="scientific">Schizophyllum amplum</name>
    <dbReference type="NCBI Taxonomy" id="97359"/>
    <lineage>
        <taxon>Eukaryota</taxon>
        <taxon>Fungi</taxon>
        <taxon>Dikarya</taxon>
        <taxon>Basidiomycota</taxon>
        <taxon>Agaricomycotina</taxon>
        <taxon>Agaricomycetes</taxon>
        <taxon>Agaricomycetidae</taxon>
        <taxon>Agaricales</taxon>
        <taxon>Schizophyllaceae</taxon>
        <taxon>Schizophyllum</taxon>
    </lineage>
</organism>
<comment type="subcellular location">
    <subcellularLocation>
        <location evidence="1">Membrane</location>
        <topology evidence="1">Multi-pass membrane protein</topology>
    </subcellularLocation>
</comment>
<dbReference type="AlphaFoldDB" id="A0A550CZK6"/>
<sequence>MSDPSGEQTSASHVPRVDGKRVRIDHLRHRTCFVCQEEEVFEAPGNPCGNWIHPCRCTLLVHRTCLTTWINTVHLPKADDPYSMEVHCPQCNATYTFADSNCARSRLLALFDAGNRAINGCVHLGIRGSLLGVLWAFGRELYTAFTAVGSASVRLYIGEEMYQILLSDDTLLWPWEAFIRLPWIPLNALIGSYLSIANVLWDPLPAFLIWPATTAAAHHRAPPFTGSLFSIDVRDAFARGATAAWPPSPGFVHFLGIPAARFAYLFYRGRLVRRIAGIPSQERTAAGSLRRLVDDSDSEDEDEEEEEPADEVAAVQRRVGRNGWLARAGNAFLTPFYANGMGWALGETARHVQWLKTALAIRPPLNPAAAIPAPLLTPLDFWKSGAMKDKSTVTTFFRVFWGGTGLWASADPVWFRNIVGLGMFIVAKDALYALHLRYALREIKSRKIISRDFAGIDRSTLDLIPR</sequence>
<keyword evidence="4" id="KW-0863">Zinc-finger</keyword>
<keyword evidence="3" id="KW-0479">Metal-binding</keyword>
<evidence type="ECO:0000256" key="3">
    <source>
        <dbReference type="ARBA" id="ARBA00022723"/>
    </source>
</evidence>
<dbReference type="STRING" id="97359.A0A550CZK6"/>
<evidence type="ECO:0000256" key="1">
    <source>
        <dbReference type="ARBA" id="ARBA00004141"/>
    </source>
</evidence>
<evidence type="ECO:0000256" key="8">
    <source>
        <dbReference type="SAM" id="MobiDB-lite"/>
    </source>
</evidence>
<reference evidence="10 11" key="1">
    <citation type="journal article" date="2019" name="New Phytol.">
        <title>Comparative genomics reveals unique wood-decay strategies and fruiting body development in the Schizophyllaceae.</title>
        <authorList>
            <person name="Almasi E."/>
            <person name="Sahu N."/>
            <person name="Krizsan K."/>
            <person name="Balint B."/>
            <person name="Kovacs G.M."/>
            <person name="Kiss B."/>
            <person name="Cseklye J."/>
            <person name="Drula E."/>
            <person name="Henrissat B."/>
            <person name="Nagy I."/>
            <person name="Chovatia M."/>
            <person name="Adam C."/>
            <person name="LaButti K."/>
            <person name="Lipzen A."/>
            <person name="Riley R."/>
            <person name="Grigoriev I.V."/>
            <person name="Nagy L.G."/>
        </authorList>
    </citation>
    <scope>NUCLEOTIDE SEQUENCE [LARGE SCALE GENOMIC DNA]</scope>
    <source>
        <strain evidence="10 11">NL-1724</strain>
    </source>
</reference>
<protein>
    <recommendedName>
        <fullName evidence="9">RING-CH-type domain-containing protein</fullName>
    </recommendedName>
</protein>
<keyword evidence="5" id="KW-0862">Zinc</keyword>
<evidence type="ECO:0000256" key="4">
    <source>
        <dbReference type="ARBA" id="ARBA00022771"/>
    </source>
</evidence>
<dbReference type="SMART" id="SM00744">
    <property type="entry name" value="RINGv"/>
    <property type="match status" value="1"/>
</dbReference>
<keyword evidence="11" id="KW-1185">Reference proteome</keyword>
<dbReference type="InterPro" id="IPR013083">
    <property type="entry name" value="Znf_RING/FYVE/PHD"/>
</dbReference>
<dbReference type="EMBL" id="VDMD01000001">
    <property type="protein sequence ID" value="TRM70223.1"/>
    <property type="molecule type" value="Genomic_DNA"/>
</dbReference>
<feature type="region of interest" description="Disordered" evidence="8">
    <location>
        <begin position="287"/>
        <end position="312"/>
    </location>
</feature>
<evidence type="ECO:0000256" key="5">
    <source>
        <dbReference type="ARBA" id="ARBA00022833"/>
    </source>
</evidence>
<evidence type="ECO:0000259" key="9">
    <source>
        <dbReference type="PROSITE" id="PS51292"/>
    </source>
</evidence>
<keyword evidence="7" id="KW-0472">Membrane</keyword>
<evidence type="ECO:0000313" key="11">
    <source>
        <dbReference type="Proteomes" id="UP000320762"/>
    </source>
</evidence>
<evidence type="ECO:0000256" key="6">
    <source>
        <dbReference type="ARBA" id="ARBA00022989"/>
    </source>
</evidence>
<dbReference type="SUPFAM" id="SSF57850">
    <property type="entry name" value="RING/U-box"/>
    <property type="match status" value="1"/>
</dbReference>
<dbReference type="Gene3D" id="3.30.40.10">
    <property type="entry name" value="Zinc/RING finger domain, C3HC4 (zinc finger)"/>
    <property type="match status" value="1"/>
</dbReference>
<evidence type="ECO:0000313" key="10">
    <source>
        <dbReference type="EMBL" id="TRM70223.1"/>
    </source>
</evidence>